<gene>
    <name evidence="1" type="ORF">NA56DRAFT_751081</name>
</gene>
<proteinExistence type="predicted"/>
<reference evidence="1 2" key="1">
    <citation type="submission" date="2016-05" db="EMBL/GenBank/DDBJ databases">
        <title>A degradative enzymes factory behind the ericoid mycorrhizal symbiosis.</title>
        <authorList>
            <consortium name="DOE Joint Genome Institute"/>
            <person name="Martino E."/>
            <person name="Morin E."/>
            <person name="Grelet G."/>
            <person name="Kuo A."/>
            <person name="Kohler A."/>
            <person name="Daghino S."/>
            <person name="Barry K."/>
            <person name="Choi C."/>
            <person name="Cichocki N."/>
            <person name="Clum A."/>
            <person name="Copeland A."/>
            <person name="Hainaut M."/>
            <person name="Haridas S."/>
            <person name="Labutti K."/>
            <person name="Lindquist E."/>
            <person name="Lipzen A."/>
            <person name="Khouja H.-R."/>
            <person name="Murat C."/>
            <person name="Ohm R."/>
            <person name="Olson A."/>
            <person name="Spatafora J."/>
            <person name="Veneault-Fourrey C."/>
            <person name="Henrissat B."/>
            <person name="Grigoriev I."/>
            <person name="Martin F."/>
            <person name="Perotto S."/>
        </authorList>
    </citation>
    <scope>NUCLEOTIDE SEQUENCE [LARGE SCALE GENOMIC DNA]</scope>
    <source>
        <strain evidence="1 2">UAMH 7357</strain>
    </source>
</reference>
<dbReference type="AlphaFoldDB" id="A0A2J6PXX2"/>
<name>A0A2J6PXX2_9HELO</name>
<organism evidence="1 2">
    <name type="scientific">Hyaloscypha hepaticicola</name>
    <dbReference type="NCBI Taxonomy" id="2082293"/>
    <lineage>
        <taxon>Eukaryota</taxon>
        <taxon>Fungi</taxon>
        <taxon>Dikarya</taxon>
        <taxon>Ascomycota</taxon>
        <taxon>Pezizomycotina</taxon>
        <taxon>Leotiomycetes</taxon>
        <taxon>Helotiales</taxon>
        <taxon>Hyaloscyphaceae</taxon>
        <taxon>Hyaloscypha</taxon>
    </lineage>
</organism>
<protein>
    <submittedName>
        <fullName evidence="1">Uncharacterized protein</fullName>
    </submittedName>
</protein>
<accession>A0A2J6PXX2</accession>
<dbReference type="Proteomes" id="UP000235672">
    <property type="component" value="Unassembled WGS sequence"/>
</dbReference>
<evidence type="ECO:0000313" key="1">
    <source>
        <dbReference type="EMBL" id="PMD18746.1"/>
    </source>
</evidence>
<evidence type="ECO:0000313" key="2">
    <source>
        <dbReference type="Proteomes" id="UP000235672"/>
    </source>
</evidence>
<dbReference type="EMBL" id="KZ613492">
    <property type="protein sequence ID" value="PMD18746.1"/>
    <property type="molecule type" value="Genomic_DNA"/>
</dbReference>
<sequence length="234" mass="26944">MYPSFYTPTDPCLHSIHLHLLSLRSLQTSRMIASNNQKHILGYKFMSETDIVHEERFKKPFSASAVFVFDTIESVHKSTRQKYKFLLVSDNRPNMKKRKYAEAVRDVSQNMERILDFLMNIDLRSLQIKVFHHNSQGIQDLTPQPKYFADLLPIDKNSGFGSKLLTSVTTKAGRFSNCSRLSHLGCSGCRTQVMTAWESFRAERIANWQAIAKARWQFTAGPVNLVRLKLARCL</sequence>
<keyword evidence="2" id="KW-1185">Reference proteome</keyword>